<evidence type="ECO:0000256" key="1">
    <source>
        <dbReference type="ARBA" id="ARBA00004141"/>
    </source>
</evidence>
<feature type="transmembrane region" description="Helical" evidence="15">
    <location>
        <begin position="178"/>
        <end position="198"/>
    </location>
</feature>
<evidence type="ECO:0000256" key="10">
    <source>
        <dbReference type="ARBA" id="ARBA00022989"/>
    </source>
</evidence>
<evidence type="ECO:0000256" key="15">
    <source>
        <dbReference type="SAM" id="Phobius"/>
    </source>
</evidence>
<keyword evidence="18" id="KW-1185">Reference proteome</keyword>
<evidence type="ECO:0000313" key="16">
    <source>
        <dbReference type="EMBL" id="KAL0478495.1"/>
    </source>
</evidence>
<keyword evidence="7 15" id="KW-0812">Transmembrane</keyword>
<evidence type="ECO:0000313" key="17">
    <source>
        <dbReference type="EMBL" id="KAL0485173.1"/>
    </source>
</evidence>
<protein>
    <recommendedName>
        <fullName evidence="13">phytol kinase</fullName>
        <ecNumber evidence="13">2.7.1.182</ecNumber>
    </recommendedName>
</protein>
<dbReference type="EC" id="2.7.1.182" evidence="13"/>
<keyword evidence="8" id="KW-0418">Kinase</keyword>
<dbReference type="EMBL" id="JAOPGA020000413">
    <property type="protein sequence ID" value="KAL0478495.1"/>
    <property type="molecule type" value="Genomic_DNA"/>
</dbReference>
<keyword evidence="6" id="KW-0808">Transferase</keyword>
<feature type="transmembrane region" description="Helical" evidence="15">
    <location>
        <begin position="17"/>
        <end position="38"/>
    </location>
</feature>
<evidence type="ECO:0000256" key="3">
    <source>
        <dbReference type="ARBA" id="ARBA00010794"/>
    </source>
</evidence>
<evidence type="ECO:0000256" key="2">
    <source>
        <dbReference type="ARBA" id="ARBA00004229"/>
    </source>
</evidence>
<evidence type="ECO:0000256" key="4">
    <source>
        <dbReference type="ARBA" id="ARBA00022528"/>
    </source>
</evidence>
<feature type="transmembrane region" description="Helical" evidence="15">
    <location>
        <begin position="50"/>
        <end position="67"/>
    </location>
</feature>
<keyword evidence="10 15" id="KW-1133">Transmembrane helix</keyword>
<comment type="subcellular location">
    <subcellularLocation>
        <location evidence="1">Membrane</location>
        <topology evidence="1">Multi-pass membrane protein</topology>
    </subcellularLocation>
    <subcellularLocation>
        <location evidence="2">Plastid</location>
        <location evidence="2">Chloroplast</location>
    </subcellularLocation>
</comment>
<keyword evidence="9" id="KW-0809">Transit peptide</keyword>
<dbReference type="PANTHER" id="PTHR32523">
    <property type="entry name" value="PHYTOL KINASE 1, CHLOROPLASTIC"/>
    <property type="match status" value="1"/>
</dbReference>
<dbReference type="GO" id="GO:0016020">
    <property type="term" value="C:membrane"/>
    <property type="evidence" value="ECO:0007669"/>
    <property type="project" value="UniProtKB-SubCell"/>
</dbReference>
<feature type="transmembrane region" description="Helical" evidence="15">
    <location>
        <begin position="79"/>
        <end position="98"/>
    </location>
</feature>
<dbReference type="AlphaFoldDB" id="A0AAW2Z7F7"/>
<keyword evidence="11 15" id="KW-0472">Membrane</keyword>
<name>A0AAW2Z7F7_9EUKA</name>
<dbReference type="PANTHER" id="PTHR32523:SF8">
    <property type="entry name" value="DOLICHOL KINASE"/>
    <property type="match status" value="1"/>
</dbReference>
<accession>A0AAW2Z7F7</accession>
<keyword evidence="4" id="KW-0150">Chloroplast</keyword>
<dbReference type="GO" id="GO:0009507">
    <property type="term" value="C:chloroplast"/>
    <property type="evidence" value="ECO:0007669"/>
    <property type="project" value="UniProtKB-SubCell"/>
</dbReference>
<evidence type="ECO:0000256" key="11">
    <source>
        <dbReference type="ARBA" id="ARBA00023136"/>
    </source>
</evidence>
<evidence type="ECO:0000256" key="5">
    <source>
        <dbReference type="ARBA" id="ARBA00022640"/>
    </source>
</evidence>
<dbReference type="InterPro" id="IPR039606">
    <property type="entry name" value="Phytol/farnesol_kinase"/>
</dbReference>
<gene>
    <name evidence="17" type="ORF">AKO1_004282</name>
    <name evidence="16" type="ORF">AKO1_004326</name>
</gene>
<evidence type="ECO:0000256" key="8">
    <source>
        <dbReference type="ARBA" id="ARBA00022777"/>
    </source>
</evidence>
<feature type="transmembrane region" description="Helical" evidence="15">
    <location>
        <begin position="210"/>
        <end position="228"/>
    </location>
</feature>
<organism evidence="17 18">
    <name type="scientific">Acrasis kona</name>
    <dbReference type="NCBI Taxonomy" id="1008807"/>
    <lineage>
        <taxon>Eukaryota</taxon>
        <taxon>Discoba</taxon>
        <taxon>Heterolobosea</taxon>
        <taxon>Tetramitia</taxon>
        <taxon>Eutetramitia</taxon>
        <taxon>Acrasidae</taxon>
        <taxon>Acrasis</taxon>
    </lineage>
</organism>
<evidence type="ECO:0000256" key="12">
    <source>
        <dbReference type="ARBA" id="ARBA00024015"/>
    </source>
</evidence>
<evidence type="ECO:0000256" key="14">
    <source>
        <dbReference type="ARBA" id="ARBA00048889"/>
    </source>
</evidence>
<dbReference type="GO" id="GO:0010276">
    <property type="term" value="F:phytol kinase activity"/>
    <property type="evidence" value="ECO:0007669"/>
    <property type="project" value="UniProtKB-EC"/>
</dbReference>
<evidence type="ECO:0000313" key="18">
    <source>
        <dbReference type="Proteomes" id="UP001431209"/>
    </source>
</evidence>
<sequence length="253" mass="27601">MLSLDSFYGERYHVQNFITFVVTTAAALSLLSFFDYLANKKYVSSALSRKLAHIFTGPVFMLFWNAFSGRSPLESRLVASVIPLAITLQFYLIGAGIIKNEAKVIALSRTGKREEILKGPLYYGIVFVVCTTLFWRNSPAGVMGLCVLCGGDGLADVIGRKYGRDKLGPWSNKSNKSIAGSLGMFFGGLSFSVVYLAMFQCTGNFGPSFSVLNTLHIIILINIVATFVEVVTTSDLDNITVPAAVILLSILFM</sequence>
<evidence type="ECO:0000256" key="9">
    <source>
        <dbReference type="ARBA" id="ARBA00022946"/>
    </source>
</evidence>
<reference evidence="17 18" key="1">
    <citation type="submission" date="2024-03" db="EMBL/GenBank/DDBJ databases">
        <title>The Acrasis kona genome and developmental transcriptomes reveal deep origins of eukaryotic multicellular pathways.</title>
        <authorList>
            <person name="Sheikh S."/>
            <person name="Fu C.-J."/>
            <person name="Brown M.W."/>
            <person name="Baldauf S.L."/>
        </authorList>
    </citation>
    <scope>NUCLEOTIDE SEQUENCE [LARGE SCALE GENOMIC DNA]</scope>
    <source>
        <strain evidence="17 18">ATCC MYA-3509</strain>
    </source>
</reference>
<dbReference type="Proteomes" id="UP001431209">
    <property type="component" value="Unassembled WGS sequence"/>
</dbReference>
<comment type="similarity">
    <text evidence="3">Belongs to the polyprenol kinase family.</text>
</comment>
<evidence type="ECO:0000256" key="13">
    <source>
        <dbReference type="ARBA" id="ARBA00039024"/>
    </source>
</evidence>
<keyword evidence="5" id="KW-0934">Plastid</keyword>
<comment type="pathway">
    <text evidence="12">Cofactor biosynthesis; tocopherol biosynthesis.</text>
</comment>
<dbReference type="EMBL" id="JAOPGA020001112">
    <property type="protein sequence ID" value="KAL0485173.1"/>
    <property type="molecule type" value="Genomic_DNA"/>
</dbReference>
<evidence type="ECO:0000256" key="6">
    <source>
        <dbReference type="ARBA" id="ARBA00022679"/>
    </source>
</evidence>
<comment type="catalytic activity">
    <reaction evidence="14">
        <text>phytol + CTP = phytyl phosphate + CDP + H(+)</text>
        <dbReference type="Rhea" id="RHEA:38055"/>
        <dbReference type="ChEBI" id="CHEBI:15378"/>
        <dbReference type="ChEBI" id="CHEBI:17327"/>
        <dbReference type="ChEBI" id="CHEBI:37563"/>
        <dbReference type="ChEBI" id="CHEBI:58069"/>
        <dbReference type="ChEBI" id="CHEBI:75483"/>
        <dbReference type="EC" id="2.7.1.182"/>
    </reaction>
</comment>
<feature type="transmembrane region" description="Helical" evidence="15">
    <location>
        <begin position="119"/>
        <end position="135"/>
    </location>
</feature>
<proteinExistence type="inferred from homology"/>
<comment type="caution">
    <text evidence="17">The sequence shown here is derived from an EMBL/GenBank/DDBJ whole genome shotgun (WGS) entry which is preliminary data.</text>
</comment>
<evidence type="ECO:0000256" key="7">
    <source>
        <dbReference type="ARBA" id="ARBA00022692"/>
    </source>
</evidence>